<keyword evidence="1" id="KW-1133">Transmembrane helix</keyword>
<comment type="caution">
    <text evidence="2">The sequence shown here is derived from an EMBL/GenBank/DDBJ whole genome shotgun (WGS) entry which is preliminary data.</text>
</comment>
<proteinExistence type="predicted"/>
<keyword evidence="1" id="KW-0472">Membrane</keyword>
<evidence type="ECO:0000313" key="3">
    <source>
        <dbReference type="Proteomes" id="UP001172645"/>
    </source>
</evidence>
<reference evidence="2" key="1">
    <citation type="submission" date="2023-06" db="EMBL/GenBank/DDBJ databases">
        <title>Phylogenetic Diversity of Rhizobium strains.</title>
        <authorList>
            <person name="Moura F.T."/>
            <person name="Helene L.C.F."/>
            <person name="Hungria M."/>
        </authorList>
    </citation>
    <scope>NUCLEOTIDE SEQUENCE</scope>
    <source>
        <strain evidence="2">CCGE526</strain>
    </source>
</reference>
<evidence type="ECO:0000256" key="1">
    <source>
        <dbReference type="SAM" id="Phobius"/>
    </source>
</evidence>
<evidence type="ECO:0000313" key="2">
    <source>
        <dbReference type="EMBL" id="MDL2402092.1"/>
    </source>
</evidence>
<dbReference type="RefSeq" id="WP_285871434.1">
    <property type="nucleotide sequence ID" value="NZ_JARFYM010000025.1"/>
</dbReference>
<keyword evidence="3" id="KW-1185">Reference proteome</keyword>
<sequence>MPKEELLLYGGSITMVWIMGAAALSGYILSALFAIVAMWRFFRSAASHLLTEMPKRSVLRHYMISAISLLLFFLLAVRACYIATVIIDTVFRSDLFEKIAVKSLT</sequence>
<accession>A0ABT7K1R0</accession>
<feature type="transmembrane region" description="Helical" evidence="1">
    <location>
        <begin position="62"/>
        <end position="87"/>
    </location>
</feature>
<dbReference type="Proteomes" id="UP001172645">
    <property type="component" value="Unassembled WGS sequence"/>
</dbReference>
<feature type="transmembrane region" description="Helical" evidence="1">
    <location>
        <begin position="15"/>
        <end position="42"/>
    </location>
</feature>
<protein>
    <submittedName>
        <fullName evidence="2">Uncharacterized protein</fullName>
    </submittedName>
</protein>
<gene>
    <name evidence="2" type="ORF">PY649_24610</name>
</gene>
<organism evidence="2 3">
    <name type="scientific">Rhizobium mayense</name>
    <dbReference type="NCBI Taxonomy" id="1312184"/>
    <lineage>
        <taxon>Bacteria</taxon>
        <taxon>Pseudomonadati</taxon>
        <taxon>Pseudomonadota</taxon>
        <taxon>Alphaproteobacteria</taxon>
        <taxon>Hyphomicrobiales</taxon>
        <taxon>Rhizobiaceae</taxon>
        <taxon>Rhizobium/Agrobacterium group</taxon>
        <taxon>Rhizobium</taxon>
    </lineage>
</organism>
<name>A0ABT7K1R0_9HYPH</name>
<dbReference type="EMBL" id="JARFYM010000025">
    <property type="protein sequence ID" value="MDL2402092.1"/>
    <property type="molecule type" value="Genomic_DNA"/>
</dbReference>
<keyword evidence="1" id="KW-0812">Transmembrane</keyword>